<evidence type="ECO:0000256" key="1">
    <source>
        <dbReference type="ARBA" id="ARBA00023122"/>
    </source>
</evidence>
<keyword evidence="6" id="KW-1185">Reference proteome</keyword>
<protein>
    <submittedName>
        <fullName evidence="5">CBS domain-containing protein</fullName>
    </submittedName>
</protein>
<gene>
    <name evidence="5" type="ORF">VSH64_08635</name>
</gene>
<dbReference type="PANTHER" id="PTHR43080:SF29">
    <property type="entry name" value="OS02G0818000 PROTEIN"/>
    <property type="match status" value="1"/>
</dbReference>
<dbReference type="PROSITE" id="PS50914">
    <property type="entry name" value="BON"/>
    <property type="match status" value="1"/>
</dbReference>
<evidence type="ECO:0000259" key="4">
    <source>
        <dbReference type="PROSITE" id="PS51371"/>
    </source>
</evidence>
<feature type="domain" description="BON" evidence="3">
    <location>
        <begin position="137"/>
        <end position="205"/>
    </location>
</feature>
<dbReference type="InterPro" id="IPR000644">
    <property type="entry name" value="CBS_dom"/>
</dbReference>
<dbReference type="Gene3D" id="3.10.580.10">
    <property type="entry name" value="CBS-domain"/>
    <property type="match status" value="1"/>
</dbReference>
<dbReference type="PANTHER" id="PTHR43080">
    <property type="entry name" value="CBS DOMAIN-CONTAINING PROTEIN CBSX3, MITOCHONDRIAL"/>
    <property type="match status" value="1"/>
</dbReference>
<dbReference type="Pfam" id="PF00571">
    <property type="entry name" value="CBS"/>
    <property type="match status" value="2"/>
</dbReference>
<dbReference type="Gene3D" id="3.30.1340.30">
    <property type="match status" value="1"/>
</dbReference>
<feature type="domain" description="CBS" evidence="4">
    <location>
        <begin position="85"/>
        <end position="141"/>
    </location>
</feature>
<evidence type="ECO:0000259" key="3">
    <source>
        <dbReference type="PROSITE" id="PS50914"/>
    </source>
</evidence>
<sequence length="208" mass="22407">MTTTTTLVSEVMTPAPICVRPEAPVKEIAETLTRQEISAVAVVDRGGTIVGVVSEVDLVRLLRPVHHGRGRRRSPVRPRTARDVMTSPALTVAADEPVSVVAGRFAANGPRRLFVVADGRPVGVVARRDLVEAFSRPDADIERDVTALLRTELRLGPRRVRAVVRDGVVTIAGRVERRSEVTPVTAAVEAIPGVVSVSNGLDYVWDNT</sequence>
<dbReference type="SUPFAM" id="SSF54631">
    <property type="entry name" value="CBS-domain pair"/>
    <property type="match status" value="1"/>
</dbReference>
<evidence type="ECO:0000313" key="5">
    <source>
        <dbReference type="EMBL" id="WSE32174.1"/>
    </source>
</evidence>
<name>A0ABZ1ICH9_9PSEU</name>
<organism evidence="5 6">
    <name type="scientific">Amycolatopsis rhabdoformis</name>
    <dbReference type="NCBI Taxonomy" id="1448059"/>
    <lineage>
        <taxon>Bacteria</taxon>
        <taxon>Bacillati</taxon>
        <taxon>Actinomycetota</taxon>
        <taxon>Actinomycetes</taxon>
        <taxon>Pseudonocardiales</taxon>
        <taxon>Pseudonocardiaceae</taxon>
        <taxon>Amycolatopsis</taxon>
    </lineage>
</organism>
<feature type="domain" description="CBS" evidence="4">
    <location>
        <begin position="12"/>
        <end position="71"/>
    </location>
</feature>
<dbReference type="InterPro" id="IPR051257">
    <property type="entry name" value="Diverse_CBS-Domain"/>
</dbReference>
<dbReference type="SMART" id="SM00116">
    <property type="entry name" value="CBS"/>
    <property type="match status" value="2"/>
</dbReference>
<evidence type="ECO:0000313" key="6">
    <source>
        <dbReference type="Proteomes" id="UP001330812"/>
    </source>
</evidence>
<dbReference type="PROSITE" id="PS51371">
    <property type="entry name" value="CBS"/>
    <property type="match status" value="2"/>
</dbReference>
<dbReference type="RefSeq" id="WP_326834982.1">
    <property type="nucleotide sequence ID" value="NZ_CP142149.1"/>
</dbReference>
<evidence type="ECO:0000256" key="2">
    <source>
        <dbReference type="PROSITE-ProRule" id="PRU00703"/>
    </source>
</evidence>
<keyword evidence="1 2" id="KW-0129">CBS domain</keyword>
<reference evidence="5 6" key="1">
    <citation type="journal article" date="2015" name="Int. J. Syst. Evol. Microbiol.">
        <title>Amycolatopsis rhabdoformis sp. nov., an actinomycete isolated from a tropical forest soil.</title>
        <authorList>
            <person name="Souza W.R."/>
            <person name="Silva R.E."/>
            <person name="Goodfellow M."/>
            <person name="Busarakam K."/>
            <person name="Figueiro F.S."/>
            <person name="Ferreira D."/>
            <person name="Rodrigues-Filho E."/>
            <person name="Moraes L.A.B."/>
            <person name="Zucchi T.D."/>
        </authorList>
    </citation>
    <scope>NUCLEOTIDE SEQUENCE [LARGE SCALE GENOMIC DNA]</scope>
    <source>
        <strain evidence="5 6">NCIMB 14900</strain>
    </source>
</reference>
<accession>A0ABZ1ICH9</accession>
<dbReference type="Pfam" id="PF04972">
    <property type="entry name" value="BON"/>
    <property type="match status" value="1"/>
</dbReference>
<dbReference type="InterPro" id="IPR046342">
    <property type="entry name" value="CBS_dom_sf"/>
</dbReference>
<dbReference type="Proteomes" id="UP001330812">
    <property type="component" value="Chromosome"/>
</dbReference>
<dbReference type="InterPro" id="IPR007055">
    <property type="entry name" value="BON_dom"/>
</dbReference>
<dbReference type="EMBL" id="CP142149">
    <property type="protein sequence ID" value="WSE32174.1"/>
    <property type="molecule type" value="Genomic_DNA"/>
</dbReference>
<proteinExistence type="predicted"/>